<dbReference type="RefSeq" id="WP_005439852.1">
    <property type="nucleotide sequence ID" value="NZ_CM001466.1"/>
</dbReference>
<sequence>MTTMALAVAFTILIALAILQVLLIAGRPLGSLGWGGRHRVLPTRLRVASGISIVLYGLFALLLLSRAGVLPGADASPVVVGTWLLFAFCAISVVMNGLSRSRPERLVQTPASVVLALAVLVIALSNAA</sequence>
<protein>
    <recommendedName>
        <fullName evidence="4">Integral membrane protein</fullName>
    </recommendedName>
</protein>
<keyword evidence="1" id="KW-1133">Transmembrane helix</keyword>
<accession>H8G6C3</accession>
<reference evidence="2 3" key="1">
    <citation type="journal article" date="2012" name="Stand. Genomic Sci.">
        <title>Genome sequence of the soil bacterium Saccharomonospora azurea type strain (NA-128(T)).</title>
        <authorList>
            <person name="Klenk H.P."/>
            <person name="Held B."/>
            <person name="Lucas S."/>
            <person name="Lapidus A."/>
            <person name="Copeland A."/>
            <person name="Hammon N."/>
            <person name="Pitluck S."/>
            <person name="Goodwin L.A."/>
            <person name="Han C."/>
            <person name="Tapia R."/>
            <person name="Brambilla E.M."/>
            <person name="Potter G."/>
            <person name="Land M."/>
            <person name="Ivanova N."/>
            <person name="Rohde M."/>
            <person name="Goker M."/>
            <person name="Detter J.C."/>
            <person name="Kyrpides N.C."/>
            <person name="Woyke T."/>
        </authorList>
    </citation>
    <scope>NUCLEOTIDE SEQUENCE [LARGE SCALE GENOMIC DNA]</scope>
    <source>
        <strain evidence="2 3">NA-128</strain>
    </source>
</reference>
<feature type="transmembrane region" description="Helical" evidence="1">
    <location>
        <begin position="47"/>
        <end position="69"/>
    </location>
</feature>
<dbReference type="AlphaFoldDB" id="H8G6C3"/>
<proteinExistence type="predicted"/>
<evidence type="ECO:0008006" key="4">
    <source>
        <dbReference type="Google" id="ProtNLM"/>
    </source>
</evidence>
<evidence type="ECO:0000313" key="2">
    <source>
        <dbReference type="EMBL" id="EHY88266.1"/>
    </source>
</evidence>
<evidence type="ECO:0000256" key="1">
    <source>
        <dbReference type="SAM" id="Phobius"/>
    </source>
</evidence>
<dbReference type="EMBL" id="CM001466">
    <property type="protein sequence ID" value="EHY88266.1"/>
    <property type="molecule type" value="Genomic_DNA"/>
</dbReference>
<organism evidence="2 3">
    <name type="scientific">Saccharomonospora azurea NA-128</name>
    <dbReference type="NCBI Taxonomy" id="882081"/>
    <lineage>
        <taxon>Bacteria</taxon>
        <taxon>Bacillati</taxon>
        <taxon>Actinomycetota</taxon>
        <taxon>Actinomycetes</taxon>
        <taxon>Pseudonocardiales</taxon>
        <taxon>Pseudonocardiaceae</taxon>
        <taxon>Saccharomonospora</taxon>
    </lineage>
</organism>
<keyword evidence="1" id="KW-0812">Transmembrane</keyword>
<dbReference type="Proteomes" id="UP000004705">
    <property type="component" value="Chromosome"/>
</dbReference>
<feature type="transmembrane region" description="Helical" evidence="1">
    <location>
        <begin position="75"/>
        <end position="94"/>
    </location>
</feature>
<name>H8G6C3_9PSEU</name>
<feature type="transmembrane region" description="Helical" evidence="1">
    <location>
        <begin position="6"/>
        <end position="26"/>
    </location>
</feature>
<feature type="transmembrane region" description="Helical" evidence="1">
    <location>
        <begin position="106"/>
        <end position="125"/>
    </location>
</feature>
<keyword evidence="3" id="KW-1185">Reference proteome</keyword>
<gene>
    <name evidence="2" type="ORF">SacazDRAFT_01335</name>
</gene>
<evidence type="ECO:0000313" key="3">
    <source>
        <dbReference type="Proteomes" id="UP000004705"/>
    </source>
</evidence>
<keyword evidence="1" id="KW-0472">Membrane</keyword>
<dbReference type="HOGENOM" id="CLU_142194_2_0_11"/>
<dbReference type="OrthoDB" id="1524823at2"/>